<name>A0ABD5Z1L0_9EURY</name>
<dbReference type="EMBL" id="JBHTAR010000011">
    <property type="protein sequence ID" value="MFC7199062.1"/>
    <property type="molecule type" value="Genomic_DNA"/>
</dbReference>
<gene>
    <name evidence="3" type="ORF">ACFQJ9_06475</name>
</gene>
<evidence type="ECO:0000259" key="2">
    <source>
        <dbReference type="Pfam" id="PF25923"/>
    </source>
</evidence>
<proteinExistence type="predicted"/>
<comment type="caution">
    <text evidence="3">The sequence shown here is derived from an EMBL/GenBank/DDBJ whole genome shotgun (WGS) entry which is preliminary data.</text>
</comment>
<feature type="compositionally biased region" description="Pro residues" evidence="1">
    <location>
        <begin position="126"/>
        <end position="135"/>
    </location>
</feature>
<dbReference type="AlphaFoldDB" id="A0ABD5Z1L0"/>
<reference evidence="3 4" key="1">
    <citation type="journal article" date="2019" name="Int. J. Syst. Evol. Microbiol.">
        <title>The Global Catalogue of Microorganisms (GCM) 10K type strain sequencing project: providing services to taxonomists for standard genome sequencing and annotation.</title>
        <authorList>
            <consortium name="The Broad Institute Genomics Platform"/>
            <consortium name="The Broad Institute Genome Sequencing Center for Infectious Disease"/>
            <person name="Wu L."/>
            <person name="Ma J."/>
        </authorList>
    </citation>
    <scope>NUCLEOTIDE SEQUENCE [LARGE SCALE GENOMIC DNA]</scope>
    <source>
        <strain evidence="3 4">XZGYJ-43</strain>
    </source>
</reference>
<accession>A0ABD5Z1L0</accession>
<keyword evidence="4" id="KW-1185">Reference proteome</keyword>
<feature type="region of interest" description="Disordered" evidence="1">
    <location>
        <begin position="104"/>
        <end position="135"/>
    </location>
</feature>
<dbReference type="Pfam" id="PF25923">
    <property type="entry name" value="DUF7969"/>
    <property type="match status" value="1"/>
</dbReference>
<evidence type="ECO:0000256" key="1">
    <source>
        <dbReference type="SAM" id="MobiDB-lite"/>
    </source>
</evidence>
<sequence length="135" mass="14652">MTTVEVTYHCPHCETVVALERDAYLADKSVTPYPLEGWTYVAPTADYEREDATGVRFVCGESDGCRWRPSTDAGDAADAPEADDATVGCGEPFYLSFVRFEDGEPVERERESEYVQLAEGTVPTGPRGPPGPSGP</sequence>
<dbReference type="InterPro" id="IPR058275">
    <property type="entry name" value="DUF7969"/>
</dbReference>
<dbReference type="RefSeq" id="WP_279529009.1">
    <property type="nucleotide sequence ID" value="NZ_CP122312.1"/>
</dbReference>
<evidence type="ECO:0000313" key="4">
    <source>
        <dbReference type="Proteomes" id="UP001596447"/>
    </source>
</evidence>
<protein>
    <recommendedName>
        <fullName evidence="2">DUF7969 domain-containing protein</fullName>
    </recommendedName>
</protein>
<dbReference type="Proteomes" id="UP001596447">
    <property type="component" value="Unassembled WGS sequence"/>
</dbReference>
<feature type="compositionally biased region" description="Basic and acidic residues" evidence="1">
    <location>
        <begin position="104"/>
        <end position="113"/>
    </location>
</feature>
<evidence type="ECO:0000313" key="3">
    <source>
        <dbReference type="EMBL" id="MFC7199062.1"/>
    </source>
</evidence>
<feature type="domain" description="DUF7969" evidence="2">
    <location>
        <begin position="5"/>
        <end position="134"/>
    </location>
</feature>
<organism evidence="3 4">
    <name type="scientific">Halospeciosus flavus</name>
    <dbReference type="NCBI Taxonomy" id="3032283"/>
    <lineage>
        <taxon>Archaea</taxon>
        <taxon>Methanobacteriati</taxon>
        <taxon>Methanobacteriota</taxon>
        <taxon>Stenosarchaea group</taxon>
        <taxon>Halobacteria</taxon>
        <taxon>Halobacteriales</taxon>
        <taxon>Halobacteriaceae</taxon>
        <taxon>Halospeciosus</taxon>
    </lineage>
</organism>